<dbReference type="PROSITE" id="PS51819">
    <property type="entry name" value="VOC"/>
    <property type="match status" value="2"/>
</dbReference>
<keyword evidence="3" id="KW-1185">Reference proteome</keyword>
<gene>
    <name evidence="2" type="ORF">CKO25_09830</name>
</gene>
<dbReference type="InterPro" id="IPR004360">
    <property type="entry name" value="Glyas_Fos-R_dOase_dom"/>
</dbReference>
<evidence type="ECO:0000313" key="3">
    <source>
        <dbReference type="Proteomes" id="UP001138802"/>
    </source>
</evidence>
<evidence type="ECO:0000313" key="2">
    <source>
        <dbReference type="EMBL" id="MBK1644944.1"/>
    </source>
</evidence>
<feature type="domain" description="VOC" evidence="1">
    <location>
        <begin position="140"/>
        <end position="256"/>
    </location>
</feature>
<comment type="caution">
    <text evidence="2">The sequence shown here is derived from an EMBL/GenBank/DDBJ whole genome shotgun (WGS) entry which is preliminary data.</text>
</comment>
<dbReference type="PANTHER" id="PTHR33993:SF14">
    <property type="entry name" value="GB|AAF24581.1"/>
    <property type="match status" value="1"/>
</dbReference>
<reference evidence="2 3" key="1">
    <citation type="journal article" date="2020" name="Microorganisms">
        <title>Osmotic Adaptation and Compatible Solute Biosynthesis of Phototrophic Bacteria as Revealed from Genome Analyses.</title>
        <authorList>
            <person name="Imhoff J.F."/>
            <person name="Rahn T."/>
            <person name="Kunzel S."/>
            <person name="Keller A."/>
            <person name="Neulinger S.C."/>
        </authorList>
    </citation>
    <scope>NUCLEOTIDE SEQUENCE [LARGE SCALE GENOMIC DNA]</scope>
    <source>
        <strain evidence="2 3">DSM 21303</strain>
    </source>
</reference>
<name>A0A9X1B8I1_9GAMM</name>
<dbReference type="Gene3D" id="3.10.180.10">
    <property type="entry name" value="2,3-Dihydroxybiphenyl 1,2-Dioxygenase, domain 1"/>
    <property type="match status" value="2"/>
</dbReference>
<dbReference type="InterPro" id="IPR029068">
    <property type="entry name" value="Glyas_Bleomycin-R_OHBP_Dase"/>
</dbReference>
<dbReference type="PANTHER" id="PTHR33993">
    <property type="entry name" value="GLYOXALASE-RELATED"/>
    <property type="match status" value="1"/>
</dbReference>
<dbReference type="Proteomes" id="UP001138802">
    <property type="component" value="Unassembled WGS sequence"/>
</dbReference>
<dbReference type="InterPro" id="IPR037523">
    <property type="entry name" value="VOC_core"/>
</dbReference>
<sequence length="258" mass="28389">MPLMTAYEPGTFCWVDLATNAPAAAKGFYGEILGWSAADVETQYEVPYSLLLRDGQRAAALYEMAPEQGAFPYWAAYVRVTDIEASVRRATELGGRLVMPAVELMDLARMAYVQDPTGAVLGLWEPRTLFGAELDNTEGARSWCELQTRDTSAATRFYEGLFGWRTRTSRSLMDGRYTLFEQDGREVGGMIELDAEWGTMPPNWSIYFGVEDCDAAVAKAKQLGGSLVMDAQEVAGVGRFAFLADPQGAIFAIIQFGH</sequence>
<dbReference type="SUPFAM" id="SSF54593">
    <property type="entry name" value="Glyoxalase/Bleomycin resistance protein/Dihydroxybiphenyl dioxygenase"/>
    <property type="match status" value="2"/>
</dbReference>
<dbReference type="AlphaFoldDB" id="A0A9X1B8I1"/>
<dbReference type="InterPro" id="IPR052164">
    <property type="entry name" value="Anthracycline_SecMetBiosynth"/>
</dbReference>
<proteinExistence type="predicted"/>
<dbReference type="CDD" id="cd07247">
    <property type="entry name" value="SgaA_N_like"/>
    <property type="match status" value="2"/>
</dbReference>
<protein>
    <submittedName>
        <fullName evidence="2">Glyoxalase</fullName>
    </submittedName>
</protein>
<evidence type="ECO:0000259" key="1">
    <source>
        <dbReference type="PROSITE" id="PS51819"/>
    </source>
</evidence>
<accession>A0A9X1B8I1</accession>
<dbReference type="Pfam" id="PF00903">
    <property type="entry name" value="Glyoxalase"/>
    <property type="match status" value="2"/>
</dbReference>
<feature type="domain" description="VOC" evidence="1">
    <location>
        <begin position="11"/>
        <end position="126"/>
    </location>
</feature>
<organism evidence="2 3">
    <name type="scientific">Thiocapsa imhoffii</name>
    <dbReference type="NCBI Taxonomy" id="382777"/>
    <lineage>
        <taxon>Bacteria</taxon>
        <taxon>Pseudomonadati</taxon>
        <taxon>Pseudomonadota</taxon>
        <taxon>Gammaproteobacteria</taxon>
        <taxon>Chromatiales</taxon>
        <taxon>Chromatiaceae</taxon>
        <taxon>Thiocapsa</taxon>
    </lineage>
</organism>
<dbReference type="EMBL" id="NRSD01000008">
    <property type="protein sequence ID" value="MBK1644944.1"/>
    <property type="molecule type" value="Genomic_DNA"/>
</dbReference>